<name>A0A173T9I0_9FIRM</name>
<keyword evidence="2" id="KW-0812">Transmembrane</keyword>
<dbReference type="InterPro" id="IPR003646">
    <property type="entry name" value="SH3-like_bac-type"/>
</dbReference>
<dbReference type="Pfam" id="PF08239">
    <property type="entry name" value="SH3_3"/>
    <property type="match status" value="1"/>
</dbReference>
<feature type="transmembrane region" description="Helical" evidence="2">
    <location>
        <begin position="183"/>
        <end position="203"/>
    </location>
</feature>
<feature type="domain" description="SH3b" evidence="3">
    <location>
        <begin position="395"/>
        <end position="440"/>
    </location>
</feature>
<evidence type="ECO:0000313" key="5">
    <source>
        <dbReference type="Proteomes" id="UP000095390"/>
    </source>
</evidence>
<evidence type="ECO:0000259" key="3">
    <source>
        <dbReference type="Pfam" id="PF08239"/>
    </source>
</evidence>
<dbReference type="RefSeq" id="WP_055182853.1">
    <property type="nucleotide sequence ID" value="NZ_CYYC01000015.1"/>
</dbReference>
<proteinExistence type="predicted"/>
<evidence type="ECO:0000313" key="4">
    <source>
        <dbReference type="EMBL" id="CUM98645.1"/>
    </source>
</evidence>
<keyword evidence="2" id="KW-1133">Transmembrane helix</keyword>
<dbReference type="Gene3D" id="2.30.30.40">
    <property type="entry name" value="SH3 Domains"/>
    <property type="match status" value="1"/>
</dbReference>
<dbReference type="EMBL" id="CYYC01000015">
    <property type="protein sequence ID" value="CUM98645.1"/>
    <property type="molecule type" value="Genomic_DNA"/>
</dbReference>
<reference evidence="4 5" key="1">
    <citation type="submission" date="2015-09" db="EMBL/GenBank/DDBJ databases">
        <authorList>
            <consortium name="Pathogen Informatics"/>
        </authorList>
    </citation>
    <scope>NUCLEOTIDE SEQUENCE [LARGE SCALE GENOMIC DNA]</scope>
    <source>
        <strain evidence="4 5">2789STDY5834966</strain>
    </source>
</reference>
<sequence>MDEERRNGSNWDDKTIPLEEEQTVPLRENRVFSNQVRKPKLKHAWSSNERSSYNQSQGNRPPYGQSQDSQSWGDPHSQNPYQQGGQNPYSGNNNPYQQSNQNPYGRQPYPPVGQNPYSQQSNQNPYNHQPYPQGNFNAYGSQSYPQGNSNVYGQQSNLQGEPISYNQPSYIQTPVKVRSKMPFIIAGALIVILFLGGLAIGLISSNKSGTQANKNSQNAEQGDSSKILVQNGDFDTVVTVKSKDIDNIKLFKEPGGKKKAGKVQEGVPCALLQEKTVDGEKWAKIDFCNRQGWCRMDRLRTIFGETCYFYVKENSNENTVFVNERAIKLHTGAGQDTDIAATDVKYGTELTISKVEDGWGRTNYQNKECWIDMNVVGFYTSKYWQVERCDGSKNGIKLRKSSTEDSEQLTTVPLCTEFQSSDCRNGWARFTYGGKTGWLKLHYATPCGSSKGLSFSEDENNF</sequence>
<organism evidence="4 5">
    <name type="scientific">Anaerobutyricum hallii</name>
    <dbReference type="NCBI Taxonomy" id="39488"/>
    <lineage>
        <taxon>Bacteria</taxon>
        <taxon>Bacillati</taxon>
        <taxon>Bacillota</taxon>
        <taxon>Clostridia</taxon>
        <taxon>Lachnospirales</taxon>
        <taxon>Lachnospiraceae</taxon>
        <taxon>Anaerobutyricum</taxon>
    </lineage>
</organism>
<dbReference type="Proteomes" id="UP000095390">
    <property type="component" value="Unassembled WGS sequence"/>
</dbReference>
<feature type="compositionally biased region" description="Low complexity" evidence="1">
    <location>
        <begin position="89"/>
        <end position="105"/>
    </location>
</feature>
<feature type="compositionally biased region" description="Basic and acidic residues" evidence="1">
    <location>
        <begin position="1"/>
        <end position="17"/>
    </location>
</feature>
<feature type="region of interest" description="Disordered" evidence="1">
    <location>
        <begin position="1"/>
        <end position="160"/>
    </location>
</feature>
<evidence type="ECO:0000256" key="1">
    <source>
        <dbReference type="SAM" id="MobiDB-lite"/>
    </source>
</evidence>
<feature type="compositionally biased region" description="Polar residues" evidence="1">
    <location>
        <begin position="134"/>
        <end position="160"/>
    </location>
</feature>
<gene>
    <name evidence="4" type="ORF">ERS852578_01492</name>
</gene>
<feature type="compositionally biased region" description="Polar residues" evidence="1">
    <location>
        <begin position="45"/>
        <end position="88"/>
    </location>
</feature>
<dbReference type="OrthoDB" id="1972262at2"/>
<accession>A0A173T9I0</accession>
<keyword evidence="2" id="KW-0472">Membrane</keyword>
<dbReference type="AlphaFoldDB" id="A0A173T9I0"/>
<feature type="compositionally biased region" description="Low complexity" evidence="1">
    <location>
        <begin position="114"/>
        <end position="133"/>
    </location>
</feature>
<protein>
    <submittedName>
        <fullName evidence="4">Bacterial SH3 domain</fullName>
    </submittedName>
</protein>
<evidence type="ECO:0000256" key="2">
    <source>
        <dbReference type="SAM" id="Phobius"/>
    </source>
</evidence>